<accession>E8RNE2</accession>
<dbReference type="HOGENOM" id="CLU_2044856_0_0_5"/>
<dbReference type="KEGG" id="aex:Astex_0069"/>
<proteinExistence type="predicted"/>
<dbReference type="EMBL" id="CP002395">
    <property type="protein sequence ID" value="ADU11773.1"/>
    <property type="molecule type" value="Genomic_DNA"/>
</dbReference>
<dbReference type="STRING" id="573065.Astex_0069"/>
<reference evidence="2" key="1">
    <citation type="submission" date="2010-12" db="EMBL/GenBank/DDBJ databases">
        <title>Complete sequence of chromosome 1 of Asticcacaulis excentricus CB 48.</title>
        <authorList>
            <consortium name="US DOE Joint Genome Institute"/>
            <person name="Lucas S."/>
            <person name="Copeland A."/>
            <person name="Lapidus A."/>
            <person name="Cheng J.-F."/>
            <person name="Bruce D."/>
            <person name="Goodwin L."/>
            <person name="Pitluck S."/>
            <person name="Teshima H."/>
            <person name="Davenport K."/>
            <person name="Detter J.C."/>
            <person name="Han C."/>
            <person name="Tapia R."/>
            <person name="Land M."/>
            <person name="Hauser L."/>
            <person name="Jeffries C."/>
            <person name="Kyrpides N."/>
            <person name="Ivanova N."/>
            <person name="Ovchinnikova G."/>
            <person name="Brun Y.V."/>
            <person name="Woyke T."/>
        </authorList>
    </citation>
    <scope>NUCLEOTIDE SEQUENCE [LARGE SCALE GENOMIC DNA]</scope>
    <source>
        <strain evidence="2">ATCC 15261 / DSM 4724 / KCTC 12464 / NCIMB 9791 / VKM B-1370 / CB 48</strain>
    </source>
</reference>
<dbReference type="Proteomes" id="UP000001492">
    <property type="component" value="Chromosome 1"/>
</dbReference>
<keyword evidence="2" id="KW-1185">Reference proteome</keyword>
<sequence length="120" mass="13447">MGLQYGRMTPKRVSFKTKQIFTHDPRTATTNGPGIDLAYNVLPDARENRRWISDTLKALRDAWQPAPINPHLNSDGRFAFHMQITLMAIRTVARTTRAFDICVMCVVASAQAVVISLSSE</sequence>
<evidence type="ECO:0000313" key="1">
    <source>
        <dbReference type="EMBL" id="ADU11773.1"/>
    </source>
</evidence>
<evidence type="ECO:0000313" key="2">
    <source>
        <dbReference type="Proteomes" id="UP000001492"/>
    </source>
</evidence>
<name>E8RNE2_ASTEC</name>
<organism evidence="1 2">
    <name type="scientific">Asticcacaulis excentricus (strain ATCC 15261 / DSM 4724 / KCTC 12464 / NCIMB 9791 / VKM B-1370 / CB 48)</name>
    <dbReference type="NCBI Taxonomy" id="573065"/>
    <lineage>
        <taxon>Bacteria</taxon>
        <taxon>Pseudomonadati</taxon>
        <taxon>Pseudomonadota</taxon>
        <taxon>Alphaproteobacteria</taxon>
        <taxon>Caulobacterales</taxon>
        <taxon>Caulobacteraceae</taxon>
        <taxon>Asticcacaulis</taxon>
    </lineage>
</organism>
<protein>
    <submittedName>
        <fullName evidence="1">Uncharacterized protein</fullName>
    </submittedName>
</protein>
<dbReference type="AlphaFoldDB" id="E8RNE2"/>
<gene>
    <name evidence="1" type="ordered locus">Astex_0069</name>
</gene>